<evidence type="ECO:0000313" key="1">
    <source>
        <dbReference type="Proteomes" id="UP000887576"/>
    </source>
</evidence>
<proteinExistence type="predicted"/>
<sequence>MNSMLSKLLTNSNFVFCVRSKNLRNFVPHTNFFMKKNDTKPFLKNLIQLSKNFLDIKKNHLLHLRQLYCFHQR</sequence>
<protein>
    <submittedName>
        <fullName evidence="2">Uncharacterized protein</fullName>
    </submittedName>
</protein>
<dbReference type="Proteomes" id="UP000887576">
    <property type="component" value="Unplaced"/>
</dbReference>
<accession>A0AC34QVR7</accession>
<organism evidence="1 2">
    <name type="scientific">Panagrolaimus sp. JU765</name>
    <dbReference type="NCBI Taxonomy" id="591449"/>
    <lineage>
        <taxon>Eukaryota</taxon>
        <taxon>Metazoa</taxon>
        <taxon>Ecdysozoa</taxon>
        <taxon>Nematoda</taxon>
        <taxon>Chromadorea</taxon>
        <taxon>Rhabditida</taxon>
        <taxon>Tylenchina</taxon>
        <taxon>Panagrolaimomorpha</taxon>
        <taxon>Panagrolaimoidea</taxon>
        <taxon>Panagrolaimidae</taxon>
        <taxon>Panagrolaimus</taxon>
    </lineage>
</organism>
<dbReference type="WBParaSite" id="JU765_v2.g19928.t1">
    <property type="protein sequence ID" value="JU765_v2.g19928.t1"/>
    <property type="gene ID" value="JU765_v2.g19928"/>
</dbReference>
<reference evidence="2" key="1">
    <citation type="submission" date="2022-11" db="UniProtKB">
        <authorList>
            <consortium name="WormBaseParasite"/>
        </authorList>
    </citation>
    <scope>IDENTIFICATION</scope>
</reference>
<name>A0AC34QVR7_9BILA</name>
<evidence type="ECO:0000313" key="2">
    <source>
        <dbReference type="WBParaSite" id="JU765_v2.g19928.t1"/>
    </source>
</evidence>